<feature type="region of interest" description="Disordered" evidence="2">
    <location>
        <begin position="433"/>
        <end position="485"/>
    </location>
</feature>
<organism evidence="3 4">
    <name type="scientific">Penicillium ucsense</name>
    <dbReference type="NCBI Taxonomy" id="2839758"/>
    <lineage>
        <taxon>Eukaryota</taxon>
        <taxon>Fungi</taxon>
        <taxon>Dikarya</taxon>
        <taxon>Ascomycota</taxon>
        <taxon>Pezizomycotina</taxon>
        <taxon>Eurotiomycetes</taxon>
        <taxon>Eurotiomycetidae</taxon>
        <taxon>Eurotiales</taxon>
        <taxon>Aspergillaceae</taxon>
        <taxon>Penicillium</taxon>
    </lineage>
</organism>
<sequence length="485" mass="53519">MADPPSSSAPSDSAPPPRNTPTHNSLRRRGLSARATTLLEEPSNEWPQRRNSTLSDSLSEARQSIRSSTDNLFLPRVAHDREEPESTEESHWHSAPLVLALLPAIAGVFFQGGSSFVTDVTLILLAGIFLNWSVRLPWDWYRSAQGIQRDQDRLGPVEEGIPDPDENEAETRESRAGQDHERHVQSAAELKTIKELQIHELVALGACFVCPIVGTWLLHAIRSSLSRPSEGLVSNYNLTIFLLASEIRPFAHLLKLGQARTLHLQRVVASTHEKEVSSATVQDLTKRLDELEAHVAEAAAARLNAKSPAKTEVTPDLIAQMVLEARHALGPDIDALNRAVRRYEKRTTLTALQTDTRFQEVEAQTRDAIALAAAAQRANSHRRQSYAFTLVDWACACIVVPAQLAISICQIPGRVTNRCIQAAQQTFGSRRTIPYSRSKYKSKGKTTPGPSYGRQTLPEKSMGVPSSKNSPLQQHTFESAWGAAR</sequence>
<feature type="region of interest" description="Disordered" evidence="2">
    <location>
        <begin position="1"/>
        <end position="61"/>
    </location>
</feature>
<feature type="coiled-coil region" evidence="1">
    <location>
        <begin position="274"/>
        <end position="301"/>
    </location>
</feature>
<accession>A0A8J8W7C8</accession>
<keyword evidence="1" id="KW-0175">Coiled coil</keyword>
<dbReference type="AlphaFoldDB" id="A0A8J8W7C8"/>
<dbReference type="Proteomes" id="UP000631181">
    <property type="component" value="Unassembled WGS sequence"/>
</dbReference>
<dbReference type="EMBL" id="WIWV01000022">
    <property type="protein sequence ID" value="KAF7717799.1"/>
    <property type="molecule type" value="Genomic_DNA"/>
</dbReference>
<feature type="compositionally biased region" description="Polar residues" evidence="2">
    <location>
        <begin position="45"/>
        <end position="61"/>
    </location>
</feature>
<evidence type="ECO:0000256" key="1">
    <source>
        <dbReference type="SAM" id="Coils"/>
    </source>
</evidence>
<dbReference type="PANTHER" id="PTHR42032:SF1">
    <property type="entry name" value="YALI0E30679P"/>
    <property type="match status" value="1"/>
</dbReference>
<protein>
    <submittedName>
        <fullName evidence="3">Uncharacterized protein</fullName>
    </submittedName>
</protein>
<feature type="compositionally biased region" description="Basic and acidic residues" evidence="2">
    <location>
        <begin position="169"/>
        <end position="182"/>
    </location>
</feature>
<gene>
    <name evidence="3" type="ORF">PECM_003684</name>
</gene>
<keyword evidence="4" id="KW-1185">Reference proteome</keyword>
<feature type="region of interest" description="Disordered" evidence="2">
    <location>
        <begin position="152"/>
        <end position="182"/>
    </location>
</feature>
<evidence type="ECO:0000256" key="2">
    <source>
        <dbReference type="SAM" id="MobiDB-lite"/>
    </source>
</evidence>
<evidence type="ECO:0000313" key="4">
    <source>
        <dbReference type="Proteomes" id="UP000631181"/>
    </source>
</evidence>
<feature type="compositionally biased region" description="Low complexity" evidence="2">
    <location>
        <begin position="1"/>
        <end position="12"/>
    </location>
</feature>
<feature type="compositionally biased region" description="Polar residues" evidence="2">
    <location>
        <begin position="464"/>
        <end position="477"/>
    </location>
</feature>
<comment type="caution">
    <text evidence="3">The sequence shown here is derived from an EMBL/GenBank/DDBJ whole genome shotgun (WGS) entry which is preliminary data.</text>
</comment>
<proteinExistence type="predicted"/>
<dbReference type="PANTHER" id="PTHR42032">
    <property type="entry name" value="YALI0E30679P"/>
    <property type="match status" value="1"/>
</dbReference>
<dbReference type="OrthoDB" id="5422510at2759"/>
<name>A0A8J8W7C8_9EURO</name>
<reference evidence="3" key="1">
    <citation type="journal article" date="2020" name="Front. Microbiol.">
        <title>Gene regulatory networks of Penicillium echinulatum 2HH and Penicillium oxalicum 114-2 inferred by a computational biology approach.</title>
        <authorList>
            <person name="Lenz A.R."/>
            <person name="Galan-Vasquez E."/>
            <person name="Balbinot E."/>
            <person name="De Abreu F.P."/>
            <person name="De Oliveira N.S."/>
            <person name="Da Rosa L.O."/>
            <person name="De Avila E Silva S."/>
            <person name="Camassola M."/>
            <person name="Dillon A.J.P."/>
            <person name="Perez-Rueda E."/>
        </authorList>
    </citation>
    <scope>NUCLEOTIDE SEQUENCE</scope>
    <source>
        <strain evidence="3">S1M29</strain>
    </source>
</reference>
<evidence type="ECO:0000313" key="3">
    <source>
        <dbReference type="EMBL" id="KAF7717799.1"/>
    </source>
</evidence>